<evidence type="ECO:0000313" key="2">
    <source>
        <dbReference type="Proteomes" id="UP000233551"/>
    </source>
</evidence>
<evidence type="ECO:0008006" key="3">
    <source>
        <dbReference type="Google" id="ProtNLM"/>
    </source>
</evidence>
<comment type="caution">
    <text evidence="1">The sequence shown here is derived from an EMBL/GenBank/DDBJ whole genome shotgun (WGS) entry which is preliminary data.</text>
</comment>
<keyword evidence="2" id="KW-1185">Reference proteome</keyword>
<dbReference type="STRING" id="22663.A0A2I0HZ04"/>
<name>A0A2I0HZ04_PUNGR</name>
<dbReference type="CDD" id="cd09272">
    <property type="entry name" value="RNase_HI_RT_Ty1"/>
    <property type="match status" value="1"/>
</dbReference>
<organism evidence="1 2">
    <name type="scientific">Punica granatum</name>
    <name type="common">Pomegranate</name>
    <dbReference type="NCBI Taxonomy" id="22663"/>
    <lineage>
        <taxon>Eukaryota</taxon>
        <taxon>Viridiplantae</taxon>
        <taxon>Streptophyta</taxon>
        <taxon>Embryophyta</taxon>
        <taxon>Tracheophyta</taxon>
        <taxon>Spermatophyta</taxon>
        <taxon>Magnoliopsida</taxon>
        <taxon>eudicotyledons</taxon>
        <taxon>Gunneridae</taxon>
        <taxon>Pentapetalae</taxon>
        <taxon>rosids</taxon>
        <taxon>malvids</taxon>
        <taxon>Myrtales</taxon>
        <taxon>Lythraceae</taxon>
        <taxon>Punica</taxon>
    </lineage>
</organism>
<dbReference type="PANTHER" id="PTHR11439">
    <property type="entry name" value="GAG-POL-RELATED RETROTRANSPOSON"/>
    <property type="match status" value="1"/>
</dbReference>
<gene>
    <name evidence="1" type="ORF">CRG98_042852</name>
</gene>
<evidence type="ECO:0000313" key="1">
    <source>
        <dbReference type="EMBL" id="PKI36750.1"/>
    </source>
</evidence>
<reference evidence="1 2" key="1">
    <citation type="submission" date="2017-11" db="EMBL/GenBank/DDBJ databases">
        <title>De-novo sequencing of pomegranate (Punica granatum L.) genome.</title>
        <authorList>
            <person name="Akparov Z."/>
            <person name="Amiraslanov A."/>
            <person name="Hajiyeva S."/>
            <person name="Abbasov M."/>
            <person name="Kaur K."/>
            <person name="Hamwieh A."/>
            <person name="Solovyev V."/>
            <person name="Salamov A."/>
            <person name="Braich B."/>
            <person name="Kosarev P."/>
            <person name="Mahmoud A."/>
            <person name="Hajiyev E."/>
            <person name="Babayeva S."/>
            <person name="Izzatullayeva V."/>
            <person name="Mammadov A."/>
            <person name="Mammadov A."/>
            <person name="Sharifova S."/>
            <person name="Ojaghi J."/>
            <person name="Eynullazada K."/>
            <person name="Bayramov B."/>
            <person name="Abdulazimova A."/>
            <person name="Shahmuradov I."/>
        </authorList>
    </citation>
    <scope>NUCLEOTIDE SEQUENCE [LARGE SCALE GENOMIC DNA]</scope>
    <source>
        <strain evidence="2">cv. AG2017</strain>
        <tissue evidence="1">Leaf</tissue>
    </source>
</reference>
<accession>A0A2I0HZ04</accession>
<dbReference type="PANTHER" id="PTHR11439:SF503">
    <property type="entry name" value="CYSTEINE-RICH RLK (RECEPTOR-LIKE PROTEIN KINASE) 8"/>
    <property type="match status" value="1"/>
</dbReference>
<dbReference type="AlphaFoldDB" id="A0A2I0HZ04"/>
<sequence>MGVEATDATVYRSLIRCLMFLTATKPNIMFVVGVLSRFLSCASELHMIAAKRVVRYLKGTATFGVKFTKGNQFKLCGFADSDWAGCVEDIRSTSGYCFTIGSGCFSWSSKKQEFLAQSTAEAEFMAASAAANQAIWLRKLLVDLGFLQEDETEIFGEKGSSI</sequence>
<dbReference type="EMBL" id="PGOL01004703">
    <property type="protein sequence ID" value="PKI36750.1"/>
    <property type="molecule type" value="Genomic_DNA"/>
</dbReference>
<dbReference type="Proteomes" id="UP000233551">
    <property type="component" value="Unassembled WGS sequence"/>
</dbReference>
<protein>
    <recommendedName>
        <fullName evidence="3">Reverse transcriptase Ty1/copia-type domain-containing protein</fullName>
    </recommendedName>
</protein>
<proteinExistence type="predicted"/>